<dbReference type="Pfam" id="PF07690">
    <property type="entry name" value="MFS_1"/>
    <property type="match status" value="1"/>
</dbReference>
<evidence type="ECO:0000256" key="4">
    <source>
        <dbReference type="ARBA" id="ARBA00022989"/>
    </source>
</evidence>
<evidence type="ECO:0000256" key="2">
    <source>
        <dbReference type="ARBA" id="ARBA00008432"/>
    </source>
</evidence>
<evidence type="ECO:0000259" key="8">
    <source>
        <dbReference type="PROSITE" id="PS50850"/>
    </source>
</evidence>
<feature type="transmembrane region" description="Helical" evidence="7">
    <location>
        <begin position="172"/>
        <end position="190"/>
    </location>
</feature>
<evidence type="ECO:0000313" key="10">
    <source>
        <dbReference type="Proteomes" id="UP000509549"/>
    </source>
</evidence>
<dbReference type="KEGG" id="acil:ESZ_00062"/>
<feature type="transmembrane region" description="Helical" evidence="7">
    <location>
        <begin position="20"/>
        <end position="42"/>
    </location>
</feature>
<dbReference type="AlphaFoldDB" id="A0A6J5JXP3"/>
<evidence type="ECO:0000256" key="3">
    <source>
        <dbReference type="ARBA" id="ARBA00022692"/>
    </source>
</evidence>
<dbReference type="Gene3D" id="1.20.1250.20">
    <property type="entry name" value="MFS general substrate transporter like domains"/>
    <property type="match status" value="2"/>
</dbReference>
<comment type="similarity">
    <text evidence="2">Belongs to the major facilitator superfamily. Nitrate/nitrite porter (TC 2.A.1.8) family.</text>
</comment>
<protein>
    <submittedName>
        <fullName evidence="9">Putative nitrate transporter NarT</fullName>
    </submittedName>
</protein>
<feature type="transmembrane region" description="Helical" evidence="7">
    <location>
        <begin position="318"/>
        <end position="342"/>
    </location>
</feature>
<dbReference type="InterPro" id="IPR020846">
    <property type="entry name" value="MFS_dom"/>
</dbReference>
<evidence type="ECO:0000256" key="7">
    <source>
        <dbReference type="SAM" id="Phobius"/>
    </source>
</evidence>
<keyword evidence="10" id="KW-1185">Reference proteome</keyword>
<dbReference type="GO" id="GO:0015112">
    <property type="term" value="F:nitrate transmembrane transporter activity"/>
    <property type="evidence" value="ECO:0007669"/>
    <property type="project" value="InterPro"/>
</dbReference>
<dbReference type="InterPro" id="IPR044772">
    <property type="entry name" value="NO3_transporter"/>
</dbReference>
<feature type="transmembrane region" description="Helical" evidence="7">
    <location>
        <begin position="362"/>
        <end position="384"/>
    </location>
</feature>
<evidence type="ECO:0000256" key="6">
    <source>
        <dbReference type="ARBA" id="ARBA00023136"/>
    </source>
</evidence>
<keyword evidence="5" id="KW-0534">Nitrate assimilation</keyword>
<dbReference type="PANTHER" id="PTHR23515">
    <property type="entry name" value="HIGH-AFFINITY NITRATE TRANSPORTER 2.3"/>
    <property type="match status" value="1"/>
</dbReference>
<accession>A0A6J5JXP3</accession>
<dbReference type="GO" id="GO:0042128">
    <property type="term" value="P:nitrate assimilation"/>
    <property type="evidence" value="ECO:0007669"/>
    <property type="project" value="UniProtKB-KW"/>
</dbReference>
<dbReference type="GO" id="GO:0016020">
    <property type="term" value="C:membrane"/>
    <property type="evidence" value="ECO:0007669"/>
    <property type="project" value="UniProtKB-SubCell"/>
</dbReference>
<dbReference type="EMBL" id="LR794158">
    <property type="protein sequence ID" value="CAB3976282.1"/>
    <property type="molecule type" value="Genomic_DNA"/>
</dbReference>
<feature type="transmembrane region" description="Helical" evidence="7">
    <location>
        <begin position="390"/>
        <end position="409"/>
    </location>
</feature>
<dbReference type="Proteomes" id="UP000509549">
    <property type="component" value="Chromosome"/>
</dbReference>
<comment type="subcellular location">
    <subcellularLocation>
        <location evidence="1">Membrane</location>
        <topology evidence="1">Multi-pass membrane protein</topology>
    </subcellularLocation>
</comment>
<evidence type="ECO:0000256" key="1">
    <source>
        <dbReference type="ARBA" id="ARBA00004141"/>
    </source>
</evidence>
<dbReference type="RefSeq" id="WP_242012206.1">
    <property type="nucleotide sequence ID" value="NZ_LR794158.1"/>
</dbReference>
<feature type="transmembrane region" description="Helical" evidence="7">
    <location>
        <begin position="287"/>
        <end position="306"/>
    </location>
</feature>
<evidence type="ECO:0000313" key="9">
    <source>
        <dbReference type="EMBL" id="CAB3976282.1"/>
    </source>
</evidence>
<dbReference type="SUPFAM" id="SSF103473">
    <property type="entry name" value="MFS general substrate transporter"/>
    <property type="match status" value="1"/>
</dbReference>
<feature type="transmembrane region" description="Helical" evidence="7">
    <location>
        <begin position="54"/>
        <end position="73"/>
    </location>
</feature>
<name>A0A6J5JXP3_9GAMM</name>
<dbReference type="InterPro" id="IPR036259">
    <property type="entry name" value="MFS_trans_sf"/>
</dbReference>
<dbReference type="PROSITE" id="PS50850">
    <property type="entry name" value="MFS"/>
    <property type="match status" value="1"/>
</dbReference>
<feature type="transmembrane region" description="Helical" evidence="7">
    <location>
        <begin position="142"/>
        <end position="166"/>
    </location>
</feature>
<evidence type="ECO:0000256" key="5">
    <source>
        <dbReference type="ARBA" id="ARBA00023063"/>
    </source>
</evidence>
<dbReference type="InterPro" id="IPR011701">
    <property type="entry name" value="MFS"/>
</dbReference>
<feature type="transmembrane region" description="Helical" evidence="7">
    <location>
        <begin position="110"/>
        <end position="130"/>
    </location>
</feature>
<feature type="transmembrane region" description="Helical" evidence="7">
    <location>
        <begin position="224"/>
        <end position="242"/>
    </location>
</feature>
<sequence>MSEINSTYMNVSKKDMVRALVLSTGAFTFCFSVWTIFSIIGIRIKYELGLNDTQFGFLVATPILTGSLCRLFLGIWADLYGGRAIFTILMLFSSMSLYFLTYANDYYQCIIAALGIGFAGGGFAVGVAYVSRWYPKNLQGTALGIFGMGNFGAAITNFGAPFLLFLGWHGVAKVYSILFCIIAILFYIFSKDDPYTQHRRLHGGSKSNFSEQLKPLKNIQVWRFSFYYFFVFGAFVALALWLPRYYIGVYGVDIKTAGMLTAFYSFPGSIFRALGGVLSDTMGARKVMYITYIGSLFCLFFMSYPATNYIIQGVSGDIVFSFKIAVIPFVILSFLLGFFMSLGKAAIYKHIPVYYPDNVGSVGGIVGLIGGLGGFCCPIIFGFLNDILGIWTSCFMLLFLITFISLFWMHHSVSNLDKNKQ</sequence>
<organism evidence="9 10">
    <name type="scientific">Candidatus Azoamicus ciliaticola</name>
    <dbReference type="NCBI Taxonomy" id="2652803"/>
    <lineage>
        <taxon>Bacteria</taxon>
        <taxon>Pseudomonadati</taxon>
        <taxon>Pseudomonadota</taxon>
        <taxon>Gammaproteobacteria</taxon>
        <taxon>Candidatus Azoamicaceae</taxon>
        <taxon>Candidatus Azoamicus</taxon>
    </lineage>
</organism>
<keyword evidence="3 7" id="KW-0812">Transmembrane</keyword>
<proteinExistence type="inferred from homology"/>
<feature type="transmembrane region" description="Helical" evidence="7">
    <location>
        <begin position="254"/>
        <end position="275"/>
    </location>
</feature>
<feature type="transmembrane region" description="Helical" evidence="7">
    <location>
        <begin position="85"/>
        <end position="104"/>
    </location>
</feature>
<keyword evidence="6 7" id="KW-0472">Membrane</keyword>
<gene>
    <name evidence="9" type="primary">narT</name>
    <name evidence="9" type="ORF">ESZ_00062</name>
</gene>
<reference evidence="9 10" key="1">
    <citation type="submission" date="2020-04" db="EMBL/GenBank/DDBJ databases">
        <authorList>
            <person name="Graf S J."/>
        </authorList>
    </citation>
    <scope>NUCLEOTIDE SEQUENCE [LARGE SCALE GENOMIC DNA]</scope>
    <source>
        <strain evidence="9">1</strain>
    </source>
</reference>
<feature type="domain" description="Major facilitator superfamily (MFS) profile" evidence="8">
    <location>
        <begin position="18"/>
        <end position="417"/>
    </location>
</feature>
<keyword evidence="4 7" id="KW-1133">Transmembrane helix</keyword>